<evidence type="ECO:0000256" key="5">
    <source>
        <dbReference type="RuleBase" id="RU003682"/>
    </source>
</evidence>
<evidence type="ECO:0000259" key="7">
    <source>
        <dbReference type="PROSITE" id="PS51471"/>
    </source>
</evidence>
<keyword evidence="4 5" id="KW-0408">Iron</keyword>
<evidence type="ECO:0000313" key="8">
    <source>
        <dbReference type="EMBL" id="PKI65264.1"/>
    </source>
</evidence>
<gene>
    <name evidence="8" type="ORF">CRG98_014413</name>
</gene>
<evidence type="ECO:0000313" key="9">
    <source>
        <dbReference type="Proteomes" id="UP000233551"/>
    </source>
</evidence>
<dbReference type="InterPro" id="IPR005123">
    <property type="entry name" value="Oxoglu/Fe-dep_dioxygenase_dom"/>
</dbReference>
<keyword evidence="9" id="KW-1185">Reference proteome</keyword>
<proteinExistence type="inferred from homology"/>
<feature type="domain" description="Fe2OG dioxygenase" evidence="7">
    <location>
        <begin position="142"/>
        <end position="213"/>
    </location>
</feature>
<protein>
    <recommendedName>
        <fullName evidence="7">Fe2OG dioxygenase domain-containing protein</fullName>
    </recommendedName>
</protein>
<dbReference type="EMBL" id="PGOL01000763">
    <property type="protein sequence ID" value="PKI65264.1"/>
    <property type="molecule type" value="Genomic_DNA"/>
</dbReference>
<dbReference type="GO" id="GO:0046872">
    <property type="term" value="F:metal ion binding"/>
    <property type="evidence" value="ECO:0007669"/>
    <property type="project" value="UniProtKB-KW"/>
</dbReference>
<dbReference type="STRING" id="22663.A0A2I0K9R4"/>
<comment type="caution">
    <text evidence="8">The sequence shown here is derived from an EMBL/GenBank/DDBJ whole genome shotgun (WGS) entry which is preliminary data.</text>
</comment>
<dbReference type="SUPFAM" id="SSF51197">
    <property type="entry name" value="Clavaminate synthase-like"/>
    <property type="match status" value="1"/>
</dbReference>
<feature type="non-terminal residue" evidence="8">
    <location>
        <position position="1"/>
    </location>
</feature>
<dbReference type="PROSITE" id="PS51471">
    <property type="entry name" value="FE2OG_OXY"/>
    <property type="match status" value="1"/>
</dbReference>
<keyword evidence="2 5" id="KW-0479">Metal-binding</keyword>
<dbReference type="GO" id="GO:0051213">
    <property type="term" value="F:dioxygenase activity"/>
    <property type="evidence" value="ECO:0007669"/>
    <property type="project" value="UniProtKB-ARBA"/>
</dbReference>
<feature type="region of interest" description="Disordered" evidence="6">
    <location>
        <begin position="23"/>
        <end position="60"/>
    </location>
</feature>
<reference evidence="8 9" key="1">
    <citation type="submission" date="2017-11" db="EMBL/GenBank/DDBJ databases">
        <title>De-novo sequencing of pomegranate (Punica granatum L.) genome.</title>
        <authorList>
            <person name="Akparov Z."/>
            <person name="Amiraslanov A."/>
            <person name="Hajiyeva S."/>
            <person name="Abbasov M."/>
            <person name="Kaur K."/>
            <person name="Hamwieh A."/>
            <person name="Solovyev V."/>
            <person name="Salamov A."/>
            <person name="Braich B."/>
            <person name="Kosarev P."/>
            <person name="Mahmoud A."/>
            <person name="Hajiyev E."/>
            <person name="Babayeva S."/>
            <person name="Izzatullayeva V."/>
            <person name="Mammadov A."/>
            <person name="Mammadov A."/>
            <person name="Sharifova S."/>
            <person name="Ojaghi J."/>
            <person name="Eynullazada K."/>
            <person name="Bayramov B."/>
            <person name="Abdulazimova A."/>
            <person name="Shahmuradov I."/>
        </authorList>
    </citation>
    <scope>NUCLEOTIDE SEQUENCE [LARGE SCALE GENOMIC DNA]</scope>
    <source>
        <strain evidence="9">cv. AG2017</strain>
        <tissue evidence="8">Leaf</tissue>
    </source>
</reference>
<name>A0A2I0K9R4_PUNGR</name>
<dbReference type="Proteomes" id="UP000233551">
    <property type="component" value="Unassembled WGS sequence"/>
</dbReference>
<evidence type="ECO:0000256" key="4">
    <source>
        <dbReference type="ARBA" id="ARBA00023004"/>
    </source>
</evidence>
<dbReference type="InterPro" id="IPR044861">
    <property type="entry name" value="IPNS-like_FE2OG_OXY"/>
</dbReference>
<dbReference type="AlphaFoldDB" id="A0A2I0K9R4"/>
<keyword evidence="3 5" id="KW-0560">Oxidoreductase</keyword>
<sequence length="213" mass="24424">YVYLFLLGIGFWVPDPVRPIRPNRPSEAQHASEGCGLRSSELHKPSGDRPRGKFHEEDPEIKKPYYSRDRSKKVIFNSNFNLYKEAAASWRDTLTISLRGPTREHTTVEYIKHIRHLGDLLFELLSEGLGLRSQHVREEMECAQGCTFVCHYYPPCPEPELTLGAWSHSDPWFLTLLHQDQGGGLQVLHNRQWVPVRPIPGSLIVNVGDFLQV</sequence>
<dbReference type="InterPro" id="IPR027443">
    <property type="entry name" value="IPNS-like_sf"/>
</dbReference>
<dbReference type="PANTHER" id="PTHR10209">
    <property type="entry name" value="OXIDOREDUCTASE, 2OG-FE II OXYGENASE FAMILY PROTEIN"/>
    <property type="match status" value="1"/>
</dbReference>
<dbReference type="Gene3D" id="2.60.120.330">
    <property type="entry name" value="B-lactam Antibiotic, Isopenicillin N Synthase, Chain"/>
    <property type="match status" value="1"/>
</dbReference>
<comment type="similarity">
    <text evidence="1 5">Belongs to the iron/ascorbate-dependent oxidoreductase family.</text>
</comment>
<accession>A0A2I0K9R4</accession>
<evidence type="ECO:0000256" key="2">
    <source>
        <dbReference type="ARBA" id="ARBA00022723"/>
    </source>
</evidence>
<evidence type="ECO:0000256" key="6">
    <source>
        <dbReference type="SAM" id="MobiDB-lite"/>
    </source>
</evidence>
<dbReference type="Pfam" id="PF03171">
    <property type="entry name" value="2OG-FeII_Oxy"/>
    <property type="match status" value="1"/>
</dbReference>
<evidence type="ECO:0000256" key="3">
    <source>
        <dbReference type="ARBA" id="ARBA00023002"/>
    </source>
</evidence>
<evidence type="ECO:0000256" key="1">
    <source>
        <dbReference type="ARBA" id="ARBA00008056"/>
    </source>
</evidence>
<organism evidence="8 9">
    <name type="scientific">Punica granatum</name>
    <name type="common">Pomegranate</name>
    <dbReference type="NCBI Taxonomy" id="22663"/>
    <lineage>
        <taxon>Eukaryota</taxon>
        <taxon>Viridiplantae</taxon>
        <taxon>Streptophyta</taxon>
        <taxon>Embryophyta</taxon>
        <taxon>Tracheophyta</taxon>
        <taxon>Spermatophyta</taxon>
        <taxon>Magnoliopsida</taxon>
        <taxon>eudicotyledons</taxon>
        <taxon>Gunneridae</taxon>
        <taxon>Pentapetalae</taxon>
        <taxon>rosids</taxon>
        <taxon>malvids</taxon>
        <taxon>Myrtales</taxon>
        <taxon>Lythraceae</taxon>
        <taxon>Punica</taxon>
    </lineage>
</organism>
<feature type="compositionally biased region" description="Basic and acidic residues" evidence="6">
    <location>
        <begin position="40"/>
        <end position="60"/>
    </location>
</feature>
<dbReference type="PANTHER" id="PTHR10209:SF884">
    <property type="entry name" value="1-AMINOCYCLOPROPANE-1-CARBOXYLATE OXIDASE HOMOLOG 1-LIKE"/>
    <property type="match status" value="1"/>
</dbReference>